<reference evidence="1" key="1">
    <citation type="submission" date="2018-02" db="EMBL/GenBank/DDBJ databases">
        <title>Rhizophora mucronata_Transcriptome.</title>
        <authorList>
            <person name="Meera S.P."/>
            <person name="Sreeshan A."/>
            <person name="Augustine A."/>
        </authorList>
    </citation>
    <scope>NUCLEOTIDE SEQUENCE</scope>
    <source>
        <tissue evidence="1">Leaf</tissue>
    </source>
</reference>
<accession>A0A2P2Q4P8</accession>
<dbReference type="AlphaFoldDB" id="A0A2P2Q4P8"/>
<evidence type="ECO:0000313" key="1">
    <source>
        <dbReference type="EMBL" id="MBX61921.1"/>
    </source>
</evidence>
<name>A0A2P2Q4P8_RHIMU</name>
<sequence length="23" mass="2639">MAPVAEEEKEGYVAQYVKINKNK</sequence>
<protein>
    <submittedName>
        <fullName evidence="1">Uncharacterized protein</fullName>
    </submittedName>
</protein>
<dbReference type="EMBL" id="GGEC01081437">
    <property type="protein sequence ID" value="MBX61921.1"/>
    <property type="molecule type" value="Transcribed_RNA"/>
</dbReference>
<proteinExistence type="predicted"/>
<organism evidence="1">
    <name type="scientific">Rhizophora mucronata</name>
    <name type="common">Asiatic mangrove</name>
    <dbReference type="NCBI Taxonomy" id="61149"/>
    <lineage>
        <taxon>Eukaryota</taxon>
        <taxon>Viridiplantae</taxon>
        <taxon>Streptophyta</taxon>
        <taxon>Embryophyta</taxon>
        <taxon>Tracheophyta</taxon>
        <taxon>Spermatophyta</taxon>
        <taxon>Magnoliopsida</taxon>
        <taxon>eudicotyledons</taxon>
        <taxon>Gunneridae</taxon>
        <taxon>Pentapetalae</taxon>
        <taxon>rosids</taxon>
        <taxon>fabids</taxon>
        <taxon>Malpighiales</taxon>
        <taxon>Rhizophoraceae</taxon>
        <taxon>Rhizophora</taxon>
    </lineage>
</organism>